<gene>
    <name evidence="2" type="ORF">ACFO5R_07955</name>
</gene>
<keyword evidence="2" id="KW-0808">Transferase</keyword>
<sequence length="264" mass="27939">MDVPETVTTALADRPVTRRVCLEAGAGVGNTTAGLLAAGASHVYAVTNDRDHATIVRERIQDDAERGDGDDTDRVDGDVADRTAVLEADVRSLPLATDSIELITAHGLFNVLPPASLEPVAAELTRVAAPGCHLVVDDYEPLPDDAAVRELFALENAATELAAGRPALTFYPAAVLRRLFVGYGWQFDRTRTLLDPVPWTASHLEAHADLARTAASEAPSELGEPLSAAADDLATAIGEEAVGEMYSLALQLPIQLDPSPYSSH</sequence>
<dbReference type="Proteomes" id="UP001595898">
    <property type="component" value="Unassembled WGS sequence"/>
</dbReference>
<accession>A0ABD5PP67</accession>
<evidence type="ECO:0000259" key="1">
    <source>
        <dbReference type="Pfam" id="PF08241"/>
    </source>
</evidence>
<dbReference type="InterPro" id="IPR029063">
    <property type="entry name" value="SAM-dependent_MTases_sf"/>
</dbReference>
<feature type="domain" description="Methyltransferase type 11" evidence="1">
    <location>
        <begin position="22"/>
        <end position="135"/>
    </location>
</feature>
<evidence type="ECO:0000313" key="2">
    <source>
        <dbReference type="EMBL" id="MFC4541861.1"/>
    </source>
</evidence>
<organism evidence="2 3">
    <name type="scientific">Halosolutus amylolyticus</name>
    <dbReference type="NCBI Taxonomy" id="2932267"/>
    <lineage>
        <taxon>Archaea</taxon>
        <taxon>Methanobacteriati</taxon>
        <taxon>Methanobacteriota</taxon>
        <taxon>Stenosarchaea group</taxon>
        <taxon>Halobacteria</taxon>
        <taxon>Halobacteriales</taxon>
        <taxon>Natrialbaceae</taxon>
        <taxon>Halosolutus</taxon>
    </lineage>
</organism>
<dbReference type="AlphaFoldDB" id="A0ABD5PP67"/>
<comment type="caution">
    <text evidence="2">The sequence shown here is derived from an EMBL/GenBank/DDBJ whole genome shotgun (WGS) entry which is preliminary data.</text>
</comment>
<reference evidence="2 3" key="1">
    <citation type="journal article" date="2019" name="Int. J. Syst. Evol. Microbiol.">
        <title>The Global Catalogue of Microorganisms (GCM) 10K type strain sequencing project: providing services to taxonomists for standard genome sequencing and annotation.</title>
        <authorList>
            <consortium name="The Broad Institute Genomics Platform"/>
            <consortium name="The Broad Institute Genome Sequencing Center for Infectious Disease"/>
            <person name="Wu L."/>
            <person name="Ma J."/>
        </authorList>
    </citation>
    <scope>NUCLEOTIDE SEQUENCE [LARGE SCALE GENOMIC DNA]</scope>
    <source>
        <strain evidence="2 3">WLHS5</strain>
    </source>
</reference>
<dbReference type="EMBL" id="JBHSFA010000004">
    <property type="protein sequence ID" value="MFC4541861.1"/>
    <property type="molecule type" value="Genomic_DNA"/>
</dbReference>
<proteinExistence type="predicted"/>
<dbReference type="InterPro" id="IPR013216">
    <property type="entry name" value="Methyltransf_11"/>
</dbReference>
<dbReference type="EC" id="2.1.1.-" evidence="2"/>
<dbReference type="Gene3D" id="3.40.50.150">
    <property type="entry name" value="Vaccinia Virus protein VP39"/>
    <property type="match status" value="1"/>
</dbReference>
<dbReference type="Pfam" id="PF08241">
    <property type="entry name" value="Methyltransf_11"/>
    <property type="match status" value="1"/>
</dbReference>
<dbReference type="GO" id="GO:0008168">
    <property type="term" value="F:methyltransferase activity"/>
    <property type="evidence" value="ECO:0007669"/>
    <property type="project" value="UniProtKB-KW"/>
</dbReference>
<dbReference type="SUPFAM" id="SSF53335">
    <property type="entry name" value="S-adenosyl-L-methionine-dependent methyltransferases"/>
    <property type="match status" value="1"/>
</dbReference>
<dbReference type="GO" id="GO:0032259">
    <property type="term" value="P:methylation"/>
    <property type="evidence" value="ECO:0007669"/>
    <property type="project" value="UniProtKB-KW"/>
</dbReference>
<keyword evidence="2" id="KW-0489">Methyltransferase</keyword>
<protein>
    <submittedName>
        <fullName evidence="2">Class I SAM-dependent methyltransferase</fullName>
        <ecNumber evidence="2">2.1.1.-</ecNumber>
    </submittedName>
</protein>
<keyword evidence="3" id="KW-1185">Reference proteome</keyword>
<dbReference type="RefSeq" id="WP_250142705.1">
    <property type="nucleotide sequence ID" value="NZ_JALIQP010000008.1"/>
</dbReference>
<name>A0ABD5PP67_9EURY</name>
<evidence type="ECO:0000313" key="3">
    <source>
        <dbReference type="Proteomes" id="UP001595898"/>
    </source>
</evidence>